<dbReference type="InterPro" id="IPR001789">
    <property type="entry name" value="Sig_transdc_resp-reg_receiver"/>
</dbReference>
<keyword evidence="1 3" id="KW-0597">Phosphoprotein</keyword>
<dbReference type="Gene3D" id="3.40.50.2300">
    <property type="match status" value="1"/>
</dbReference>
<dbReference type="PANTHER" id="PTHR45339">
    <property type="entry name" value="HYBRID SIGNAL TRANSDUCTION HISTIDINE KINASE J"/>
    <property type="match status" value="1"/>
</dbReference>
<dbReference type="InterPro" id="IPR011006">
    <property type="entry name" value="CheY-like_superfamily"/>
</dbReference>
<name>A0ABS7NFP3_9RHOB</name>
<sequence length="129" mass="14220">MNNPRKVLLVENDEFTRYMMSEIITALGVEVGIAEDGQTGIDMLCRAPHEYGLVLMDLHMPRVSGIEAARQIREVPMDPPRKVPIIAVTADSRYHDDAAVKELGMDGYAPKPVTPGQLLQLIDKFCAAA</sequence>
<dbReference type="Proteomes" id="UP000766629">
    <property type="component" value="Unassembled WGS sequence"/>
</dbReference>
<dbReference type="Pfam" id="PF00072">
    <property type="entry name" value="Response_reg"/>
    <property type="match status" value="1"/>
</dbReference>
<dbReference type="RefSeq" id="WP_222508415.1">
    <property type="nucleotide sequence ID" value="NZ_JAHVJA010000004.1"/>
</dbReference>
<keyword evidence="2" id="KW-0902">Two-component regulatory system</keyword>
<evidence type="ECO:0000259" key="4">
    <source>
        <dbReference type="PROSITE" id="PS50110"/>
    </source>
</evidence>
<comment type="caution">
    <text evidence="5">The sequence shown here is derived from an EMBL/GenBank/DDBJ whole genome shotgun (WGS) entry which is preliminary data.</text>
</comment>
<feature type="domain" description="Response regulatory" evidence="4">
    <location>
        <begin position="6"/>
        <end position="126"/>
    </location>
</feature>
<dbReference type="SMART" id="SM00448">
    <property type="entry name" value="REC"/>
    <property type="match status" value="1"/>
</dbReference>
<dbReference type="EMBL" id="JAHVJA010000004">
    <property type="protein sequence ID" value="MBY6140027.1"/>
    <property type="molecule type" value="Genomic_DNA"/>
</dbReference>
<evidence type="ECO:0000313" key="6">
    <source>
        <dbReference type="Proteomes" id="UP000766629"/>
    </source>
</evidence>
<evidence type="ECO:0000256" key="2">
    <source>
        <dbReference type="ARBA" id="ARBA00023012"/>
    </source>
</evidence>
<dbReference type="CDD" id="cd17546">
    <property type="entry name" value="REC_hyHK_CKI1_RcsC-like"/>
    <property type="match status" value="1"/>
</dbReference>
<evidence type="ECO:0000256" key="3">
    <source>
        <dbReference type="PROSITE-ProRule" id="PRU00169"/>
    </source>
</evidence>
<dbReference type="PANTHER" id="PTHR45339:SF1">
    <property type="entry name" value="HYBRID SIGNAL TRANSDUCTION HISTIDINE KINASE J"/>
    <property type="match status" value="1"/>
</dbReference>
<evidence type="ECO:0000256" key="1">
    <source>
        <dbReference type="ARBA" id="ARBA00022553"/>
    </source>
</evidence>
<proteinExistence type="predicted"/>
<protein>
    <submittedName>
        <fullName evidence="5">Response regulator</fullName>
    </submittedName>
</protein>
<reference evidence="5 6" key="1">
    <citation type="submission" date="2021-06" db="EMBL/GenBank/DDBJ databases">
        <title>50 bacteria genomes isolated from Dapeng, Shenzhen, China.</title>
        <authorList>
            <person name="Zheng W."/>
            <person name="Yu S."/>
            <person name="Huang Y."/>
        </authorList>
    </citation>
    <scope>NUCLEOTIDE SEQUENCE [LARGE SCALE GENOMIC DNA]</scope>
    <source>
        <strain evidence="5 6">DP1N14-2</strain>
    </source>
</reference>
<accession>A0ABS7NFP3</accession>
<evidence type="ECO:0000313" key="5">
    <source>
        <dbReference type="EMBL" id="MBY6140027.1"/>
    </source>
</evidence>
<keyword evidence="6" id="KW-1185">Reference proteome</keyword>
<organism evidence="5 6">
    <name type="scientific">Leisingera daeponensis</name>
    <dbReference type="NCBI Taxonomy" id="405746"/>
    <lineage>
        <taxon>Bacteria</taxon>
        <taxon>Pseudomonadati</taxon>
        <taxon>Pseudomonadota</taxon>
        <taxon>Alphaproteobacteria</taxon>
        <taxon>Rhodobacterales</taxon>
        <taxon>Roseobacteraceae</taxon>
        <taxon>Leisingera</taxon>
    </lineage>
</organism>
<gene>
    <name evidence="5" type="ORF">KUV26_11315</name>
</gene>
<dbReference type="SUPFAM" id="SSF52172">
    <property type="entry name" value="CheY-like"/>
    <property type="match status" value="1"/>
</dbReference>
<feature type="modified residue" description="4-aspartylphosphate" evidence="3">
    <location>
        <position position="57"/>
    </location>
</feature>
<dbReference type="PROSITE" id="PS50110">
    <property type="entry name" value="RESPONSE_REGULATORY"/>
    <property type="match status" value="1"/>
</dbReference>